<dbReference type="RefSeq" id="WP_187819191.1">
    <property type="nucleotide sequence ID" value="NZ_JACTVJ010000029.1"/>
</dbReference>
<feature type="transmembrane region" description="Helical" evidence="8">
    <location>
        <begin position="184"/>
        <end position="203"/>
    </location>
</feature>
<reference evidence="9 10" key="1">
    <citation type="submission" date="2020-08" db="EMBL/GenBank/DDBJ databases">
        <title>Genemic of Streptomyces polyaspartic.</title>
        <authorList>
            <person name="Liu W."/>
        </authorList>
    </citation>
    <scope>NUCLEOTIDE SEQUENCE [LARGE SCALE GENOMIC DNA]</scope>
    <source>
        <strain evidence="9 10">TRM66268-LWL</strain>
    </source>
</reference>
<feature type="transmembrane region" description="Helical" evidence="8">
    <location>
        <begin position="298"/>
        <end position="322"/>
    </location>
</feature>
<keyword evidence="3 7" id="KW-0813">Transport</keyword>
<feature type="transmembrane region" description="Helical" evidence="8">
    <location>
        <begin position="116"/>
        <end position="141"/>
    </location>
</feature>
<feature type="transmembrane region" description="Helical" evidence="8">
    <location>
        <begin position="254"/>
        <end position="278"/>
    </location>
</feature>
<dbReference type="InterPro" id="IPR026030">
    <property type="entry name" value="Pur-cyt_permease_Fcy2/21/22"/>
</dbReference>
<feature type="transmembrane region" description="Helical" evidence="8">
    <location>
        <begin position="153"/>
        <end position="172"/>
    </location>
</feature>
<keyword evidence="4 8" id="KW-0812">Transmembrane</keyword>
<dbReference type="Proteomes" id="UP000642284">
    <property type="component" value="Unassembled WGS sequence"/>
</dbReference>
<evidence type="ECO:0000313" key="9">
    <source>
        <dbReference type="EMBL" id="MBC9718764.1"/>
    </source>
</evidence>
<evidence type="ECO:0000256" key="3">
    <source>
        <dbReference type="ARBA" id="ARBA00022448"/>
    </source>
</evidence>
<comment type="subcellular location">
    <subcellularLocation>
        <location evidence="1">Membrane</location>
        <topology evidence="1">Multi-pass membrane protein</topology>
    </subcellularLocation>
</comment>
<feature type="transmembrane region" description="Helical" evidence="8">
    <location>
        <begin position="358"/>
        <end position="380"/>
    </location>
</feature>
<feature type="transmembrane region" description="Helical" evidence="8">
    <location>
        <begin position="334"/>
        <end position="352"/>
    </location>
</feature>
<evidence type="ECO:0000313" key="10">
    <source>
        <dbReference type="Proteomes" id="UP000642284"/>
    </source>
</evidence>
<protein>
    <submittedName>
        <fullName evidence="9">Cytosine permease</fullName>
    </submittedName>
</protein>
<accession>A0ABR7SVD8</accession>
<dbReference type="PANTHER" id="PTHR31806:SF1">
    <property type="entry name" value="PURINE-CYTOSINE PERMEASE FCY2-RELATED"/>
    <property type="match status" value="1"/>
</dbReference>
<dbReference type="PANTHER" id="PTHR31806">
    <property type="entry name" value="PURINE-CYTOSINE PERMEASE FCY2-RELATED"/>
    <property type="match status" value="1"/>
</dbReference>
<feature type="transmembrane region" description="Helical" evidence="8">
    <location>
        <begin position="45"/>
        <end position="69"/>
    </location>
</feature>
<evidence type="ECO:0000256" key="5">
    <source>
        <dbReference type="ARBA" id="ARBA00022989"/>
    </source>
</evidence>
<evidence type="ECO:0000256" key="1">
    <source>
        <dbReference type="ARBA" id="ARBA00004141"/>
    </source>
</evidence>
<keyword evidence="6 7" id="KW-0472">Membrane</keyword>
<evidence type="ECO:0000256" key="8">
    <source>
        <dbReference type="SAM" id="Phobius"/>
    </source>
</evidence>
<evidence type="ECO:0000256" key="4">
    <source>
        <dbReference type="ARBA" id="ARBA00022692"/>
    </source>
</evidence>
<feature type="transmembrane region" description="Helical" evidence="8">
    <location>
        <begin position="215"/>
        <end position="233"/>
    </location>
</feature>
<proteinExistence type="inferred from homology"/>
<feature type="transmembrane region" description="Helical" evidence="8">
    <location>
        <begin position="75"/>
        <end position="96"/>
    </location>
</feature>
<comment type="similarity">
    <text evidence="2 7">Belongs to the purine-cytosine permease (2.A.39) family.</text>
</comment>
<keyword evidence="5 8" id="KW-1133">Transmembrane helix</keyword>
<evidence type="ECO:0000256" key="7">
    <source>
        <dbReference type="PIRNR" id="PIRNR002744"/>
    </source>
</evidence>
<evidence type="ECO:0000256" key="6">
    <source>
        <dbReference type="ARBA" id="ARBA00023136"/>
    </source>
</evidence>
<comment type="caution">
    <text evidence="9">The sequence shown here is derived from an EMBL/GenBank/DDBJ whole genome shotgun (WGS) entry which is preliminary data.</text>
</comment>
<evidence type="ECO:0000256" key="2">
    <source>
        <dbReference type="ARBA" id="ARBA00008974"/>
    </source>
</evidence>
<feature type="transmembrane region" description="Helical" evidence="8">
    <location>
        <begin position="436"/>
        <end position="459"/>
    </location>
</feature>
<dbReference type="EMBL" id="JACTVJ010000029">
    <property type="protein sequence ID" value="MBC9718764.1"/>
    <property type="molecule type" value="Genomic_DNA"/>
</dbReference>
<dbReference type="Gene3D" id="1.10.4160.10">
    <property type="entry name" value="Hydantoin permease"/>
    <property type="match status" value="1"/>
</dbReference>
<organism evidence="9 10">
    <name type="scientific">Streptomyces polyasparticus</name>
    <dbReference type="NCBI Taxonomy" id="2767826"/>
    <lineage>
        <taxon>Bacteria</taxon>
        <taxon>Bacillati</taxon>
        <taxon>Actinomycetota</taxon>
        <taxon>Actinomycetes</taxon>
        <taxon>Kitasatosporales</taxon>
        <taxon>Streptomycetaceae</taxon>
        <taxon>Streptomyces</taxon>
    </lineage>
</organism>
<dbReference type="Pfam" id="PF02133">
    <property type="entry name" value="Transp_cyt_pur"/>
    <property type="match status" value="1"/>
</dbReference>
<gene>
    <name evidence="9" type="ORF">H9Y04_40180</name>
</gene>
<sequence>MTKTRTQPSPPAPRDQGRDEVFQIETHGIDPIPESARHGGAKDLFWLWFGSNLTFTYVINGALAVAFGLNFWQATGVVVIGGLAFFAISAAGYSGVRTGTATLVISRAAFGVRGNWPAGLLNWVVSIGYTVVNTVVGVLALEAFFAHLGWHGTGARAAALAVTMALTFAVALWGHATVQFAERWLAYVLAAGFGALLVFVLPGADFSTQGGAPGAAGWSLAFVVALAGPFSYLPMPADYTRYLPVTTSLRSLTWAGALGGFVSSVALGVAGVAAATQADLTDAVAGTETLLPGWFKPVFLALVLGGCVTNSIITLYSSSLNLQVLGIPWSRAKAIVISAAVTLGGSVYALFLGDFTSALLSFLSLLVIVFAPWGGVFLADMVLRRCRYDNESLHSGRAGAYWYRGGYHPAGLTALLAGIAFGALTCDSELWTGPLVTPLGGADLSLASSVVAALAYWALSTRTAPTASR</sequence>
<dbReference type="PIRSF" id="PIRSF002744">
    <property type="entry name" value="Pur-cyt_permease"/>
    <property type="match status" value="1"/>
</dbReference>
<name>A0ABR7SVD8_9ACTN</name>
<feature type="transmembrane region" description="Helical" evidence="8">
    <location>
        <begin position="401"/>
        <end position="424"/>
    </location>
</feature>
<keyword evidence="10" id="KW-1185">Reference proteome</keyword>
<dbReference type="InterPro" id="IPR001248">
    <property type="entry name" value="Pur-cyt_permease"/>
</dbReference>